<evidence type="ECO:0000256" key="5">
    <source>
        <dbReference type="ARBA" id="ARBA00022840"/>
    </source>
</evidence>
<dbReference type="GO" id="GO:0015417">
    <property type="term" value="F:ABC-type polyamine transporter activity"/>
    <property type="evidence" value="ECO:0007669"/>
    <property type="project" value="UniProtKB-EC"/>
</dbReference>
<dbReference type="SUPFAM" id="SSF52540">
    <property type="entry name" value="P-loop containing nucleoside triphosphate hydrolases"/>
    <property type="match status" value="1"/>
</dbReference>
<dbReference type="GO" id="GO:0015847">
    <property type="term" value="P:putrescine transport"/>
    <property type="evidence" value="ECO:0007669"/>
    <property type="project" value="UniProtKB-ARBA"/>
</dbReference>
<name>E8LLW7_SUCHY</name>
<evidence type="ECO:0000256" key="1">
    <source>
        <dbReference type="ARBA" id="ARBA00022448"/>
    </source>
</evidence>
<dbReference type="eggNOG" id="COG3842">
    <property type="taxonomic scope" value="Bacteria"/>
</dbReference>
<dbReference type="Gene3D" id="2.40.50.100">
    <property type="match status" value="1"/>
</dbReference>
<evidence type="ECO:0000256" key="7">
    <source>
        <dbReference type="ARBA" id="ARBA00023136"/>
    </source>
</evidence>
<evidence type="ECO:0000256" key="9">
    <source>
        <dbReference type="SAM" id="MobiDB-lite"/>
    </source>
</evidence>
<evidence type="ECO:0000256" key="3">
    <source>
        <dbReference type="ARBA" id="ARBA00022519"/>
    </source>
</evidence>
<feature type="domain" description="ABC transporter" evidence="10">
    <location>
        <begin position="51"/>
        <end position="281"/>
    </location>
</feature>
<keyword evidence="4 8" id="KW-0547">Nucleotide-binding</keyword>
<evidence type="ECO:0000256" key="4">
    <source>
        <dbReference type="ARBA" id="ARBA00022741"/>
    </source>
</evidence>
<dbReference type="Gene3D" id="3.40.50.300">
    <property type="entry name" value="P-loop containing nucleotide triphosphate hydrolases"/>
    <property type="match status" value="1"/>
</dbReference>
<dbReference type="InterPro" id="IPR003593">
    <property type="entry name" value="AAA+_ATPase"/>
</dbReference>
<reference evidence="11 12" key="1">
    <citation type="submission" date="2011-01" db="EMBL/GenBank/DDBJ databases">
        <authorList>
            <person name="Weinstock G."/>
            <person name="Sodergren E."/>
            <person name="Clifton S."/>
            <person name="Fulton L."/>
            <person name="Fulton B."/>
            <person name="Courtney L."/>
            <person name="Fronick C."/>
            <person name="Harrison M."/>
            <person name="Strong C."/>
            <person name="Farmer C."/>
            <person name="Delahaunty K."/>
            <person name="Markovic C."/>
            <person name="Hall O."/>
            <person name="Minx P."/>
            <person name="Tomlinson C."/>
            <person name="Mitreva M."/>
            <person name="Hou S."/>
            <person name="Chen J."/>
            <person name="Wollam A."/>
            <person name="Pepin K.H."/>
            <person name="Johnson M."/>
            <person name="Bhonagiri V."/>
            <person name="Zhang X."/>
            <person name="Suruliraj S."/>
            <person name="Warren W."/>
            <person name="Chinwalla A."/>
            <person name="Mardis E.R."/>
            <person name="Wilson R.K."/>
        </authorList>
    </citation>
    <scope>NUCLEOTIDE SEQUENCE [LARGE SCALE GENOMIC DNA]</scope>
    <source>
        <strain evidence="12">DSM 22608 / JCM 16073 / KCTC 15190 / YIT 12066</strain>
    </source>
</reference>
<dbReference type="InterPro" id="IPR017871">
    <property type="entry name" value="ABC_transporter-like_CS"/>
</dbReference>
<keyword evidence="2 8" id="KW-1003">Cell membrane</keyword>
<dbReference type="PROSITE" id="PS50893">
    <property type="entry name" value="ABC_TRANSPORTER_2"/>
    <property type="match status" value="1"/>
</dbReference>
<keyword evidence="7 8" id="KW-0472">Membrane</keyword>
<organism evidence="11 12">
    <name type="scientific">Succinatimonas hippei (strain DSM 22608 / JCM 16073 / KCTC 15190 / YIT 12066)</name>
    <dbReference type="NCBI Taxonomy" id="762983"/>
    <lineage>
        <taxon>Bacteria</taxon>
        <taxon>Pseudomonadati</taxon>
        <taxon>Pseudomonadota</taxon>
        <taxon>Gammaproteobacteria</taxon>
        <taxon>Aeromonadales</taxon>
        <taxon>Succinivibrionaceae</taxon>
        <taxon>Succinatimonas</taxon>
    </lineage>
</organism>
<feature type="compositionally biased region" description="Low complexity" evidence="9">
    <location>
        <begin position="13"/>
        <end position="25"/>
    </location>
</feature>
<keyword evidence="3" id="KW-0997">Cell inner membrane</keyword>
<dbReference type="STRING" id="762983.HMPREF9444_01740"/>
<dbReference type="Pfam" id="PF08402">
    <property type="entry name" value="TOBE_2"/>
    <property type="match status" value="1"/>
</dbReference>
<dbReference type="EC" id="7.6.2.11" evidence="8"/>
<evidence type="ECO:0000259" key="10">
    <source>
        <dbReference type="PROSITE" id="PS50893"/>
    </source>
</evidence>
<comment type="similarity">
    <text evidence="8">Belongs to the ABC transporter superfamily. Spermidine/putrescine importer (TC 3.A.1.11.1) family.</text>
</comment>
<dbReference type="Pfam" id="PF00005">
    <property type="entry name" value="ABC_tran"/>
    <property type="match status" value="1"/>
</dbReference>
<dbReference type="NCBIfam" id="TIGR01187">
    <property type="entry name" value="potA"/>
    <property type="match status" value="1"/>
</dbReference>
<dbReference type="InterPro" id="IPR008995">
    <property type="entry name" value="Mo/tungstate-bd_C_term_dom"/>
</dbReference>
<dbReference type="InterPro" id="IPR013611">
    <property type="entry name" value="Transp-assoc_OB_typ2"/>
</dbReference>
<accession>E8LLW7</accession>
<dbReference type="GO" id="GO:0043190">
    <property type="term" value="C:ATP-binding cassette (ABC) transporter complex"/>
    <property type="evidence" value="ECO:0007669"/>
    <property type="project" value="InterPro"/>
</dbReference>
<comment type="catalytic activity">
    <reaction evidence="8">
        <text>ATP + H2O + polyamine-[polyamine-binding protein]Side 1 = ADP + phosphate + polyamineSide 2 + [polyamine-binding protein]Side 1.</text>
        <dbReference type="EC" id="7.6.2.11"/>
    </reaction>
</comment>
<protein>
    <recommendedName>
        <fullName evidence="8">Spermidine/putrescine import ATP-binding protein PotA</fullName>
        <ecNumber evidence="8">7.6.2.11</ecNumber>
    </recommendedName>
</protein>
<keyword evidence="12" id="KW-1185">Reference proteome</keyword>
<feature type="region of interest" description="Disordered" evidence="9">
    <location>
        <begin position="1"/>
        <end position="47"/>
    </location>
</feature>
<gene>
    <name evidence="8" type="primary">potA</name>
    <name evidence="11" type="ORF">HMPREF9444_01740</name>
</gene>
<dbReference type="SUPFAM" id="SSF50331">
    <property type="entry name" value="MOP-like"/>
    <property type="match status" value="1"/>
</dbReference>
<proteinExistence type="inferred from homology"/>
<evidence type="ECO:0000256" key="6">
    <source>
        <dbReference type="ARBA" id="ARBA00022967"/>
    </source>
</evidence>
<dbReference type="Proteomes" id="UP000018458">
    <property type="component" value="Unassembled WGS sequence"/>
</dbReference>
<dbReference type="EMBL" id="AEVO01000117">
    <property type="protein sequence ID" value="EFY06480.1"/>
    <property type="molecule type" value="Genomic_DNA"/>
</dbReference>
<dbReference type="GO" id="GO:0016887">
    <property type="term" value="F:ATP hydrolysis activity"/>
    <property type="evidence" value="ECO:0007669"/>
    <property type="project" value="InterPro"/>
</dbReference>
<evidence type="ECO:0000313" key="12">
    <source>
        <dbReference type="Proteomes" id="UP000018458"/>
    </source>
</evidence>
<dbReference type="PROSITE" id="PS00211">
    <property type="entry name" value="ABC_TRANSPORTER_1"/>
    <property type="match status" value="1"/>
</dbReference>
<evidence type="ECO:0000256" key="8">
    <source>
        <dbReference type="RuleBase" id="RU364083"/>
    </source>
</evidence>
<evidence type="ECO:0000313" key="11">
    <source>
        <dbReference type="EMBL" id="EFY06480.1"/>
    </source>
</evidence>
<dbReference type="AlphaFoldDB" id="E8LLW7"/>
<comment type="caution">
    <text evidence="11">The sequence shown here is derived from an EMBL/GenBank/DDBJ whole genome shotgun (WGS) entry which is preliminary data.</text>
</comment>
<keyword evidence="1 8" id="KW-0813">Transport</keyword>
<dbReference type="PANTHER" id="PTHR42781:SF5">
    <property type="entry name" value="PUTRESCINE TRANSPORT ATP-BINDING PROTEIN POTG"/>
    <property type="match status" value="1"/>
</dbReference>
<sequence length="408" mass="45683">MENTPVCTADKQPVAASANNSAVPAKNAGHRPGELPGNKPSPTEQNLRPILEIKDITKEFEAFTAVNKVNLTLYEGEIFALLGSSGCGKSTLLRMLAGFETPTSGSILLDGEELIGVPPYKRPVNMMFQSYALFPYMTVKQNIAFGLKQEHLPKSQIEERVEKMLHLVHMEDYVDRKPFQLSGGQRQRVALARSLAKEPRVLLLDEPMGALDKKLREQMRLELVDIINSVGVTCLMVTHDQEEAMTMADRIAIMDRGQFVQIGGPREIYENPNCRFCAEFIGSVNLFDCTLISSNATQSLLRADDFTHLIELQHDIDLADGMPLTIALRPEKIYISHEKPEEETNWCHGVVENIAYLGDISIYYVKLKDGRIVTSTLPNVDRFKQGLPTWDDQVYLSWDAESCIALTI</sequence>
<dbReference type="InterPro" id="IPR027417">
    <property type="entry name" value="P-loop_NTPase"/>
</dbReference>
<comment type="subunit">
    <text evidence="8">The complex is composed of two ATP-binding proteins (PotA), two transmembrane proteins (PotB and PotC) and a solute-binding protein (PotD).</text>
</comment>
<dbReference type="PANTHER" id="PTHR42781">
    <property type="entry name" value="SPERMIDINE/PUTRESCINE IMPORT ATP-BINDING PROTEIN POTA"/>
    <property type="match status" value="1"/>
</dbReference>
<keyword evidence="6 8" id="KW-1278">Translocase</keyword>
<dbReference type="FunFam" id="3.40.50.300:FF:000133">
    <property type="entry name" value="Spermidine/putrescine import ATP-binding protein PotA"/>
    <property type="match status" value="1"/>
</dbReference>
<dbReference type="GO" id="GO:0005524">
    <property type="term" value="F:ATP binding"/>
    <property type="evidence" value="ECO:0007669"/>
    <property type="project" value="UniProtKB-KW"/>
</dbReference>
<dbReference type="InterPro" id="IPR005893">
    <property type="entry name" value="PotA-like"/>
</dbReference>
<dbReference type="InterPro" id="IPR050093">
    <property type="entry name" value="ABC_SmlMolc_Importer"/>
</dbReference>
<dbReference type="SMART" id="SM00382">
    <property type="entry name" value="AAA"/>
    <property type="match status" value="1"/>
</dbReference>
<keyword evidence="5 8" id="KW-0067">ATP-binding</keyword>
<evidence type="ECO:0000256" key="2">
    <source>
        <dbReference type="ARBA" id="ARBA00022475"/>
    </source>
</evidence>
<dbReference type="InterPro" id="IPR003439">
    <property type="entry name" value="ABC_transporter-like_ATP-bd"/>
</dbReference>
<comment type="function">
    <text evidence="8">Part of the ABC transporter complex PotABCD involved in spermidine/putrescine import. Responsible for energy coupling to the transport system.</text>
</comment>
<dbReference type="HOGENOM" id="CLU_000604_1_1_6"/>